<evidence type="ECO:0000313" key="1">
    <source>
        <dbReference type="EMBL" id="ARM06539.1"/>
    </source>
</evidence>
<proteinExistence type="predicted"/>
<dbReference type="EMBL" id="KY315527">
    <property type="protein sequence ID" value="ARM06539.1"/>
    <property type="molecule type" value="Genomic_DNA"/>
</dbReference>
<name>A0A1W6G188_9BETA</name>
<protein>
    <submittedName>
        <fullName evidence="1">Uncharacterized protein</fullName>
    </submittedName>
</protein>
<sequence>MHSNLMLISAAMAVGTTKGTVSSQSPSFNSFSSECVDKGGINVKVSPFSQGKGPVFFMAYCWPVIGFLKIS</sequence>
<accession>A0A1W6G188</accession>
<reference evidence="1" key="1">
    <citation type="journal article" date="2018" name="BMC Genomics">
        <title>Comparative genomic, transcriptomic, and proteomic reannotation of human herpesvirus 6.</title>
        <authorList>
            <person name="Greninger A.L."/>
            <person name="Knudsen G.M."/>
            <person name="Roychoudhury P."/>
            <person name="Hanson D.J."/>
            <person name="Sedlak R.H."/>
            <person name="Xie H."/>
            <person name="Guan J."/>
            <person name="Nguyen T."/>
            <person name="Peddu V."/>
            <person name="Boeckh M."/>
            <person name="Huang M.L."/>
            <person name="Cook L."/>
            <person name="Depledge D.P."/>
            <person name="Zerr D.M."/>
            <person name="Koelle D.M."/>
            <person name="Gantt S."/>
            <person name="Yoshikawa T."/>
            <person name="Caserta M."/>
            <person name="Hill J.A."/>
            <person name="Jerome K.R."/>
        </authorList>
    </citation>
    <scope>NUCLEOTIDE SEQUENCE</scope>
    <source>
        <strain evidence="1">HP8H1</strain>
    </source>
</reference>
<organism evidence="1">
    <name type="scientific">Human betaherpesvirus 6</name>
    <dbReference type="NCBI Taxonomy" id="10368"/>
    <lineage>
        <taxon>Viruses</taxon>
        <taxon>Duplodnaviria</taxon>
        <taxon>Heunggongvirae</taxon>
        <taxon>Peploviricota</taxon>
        <taxon>Herviviricetes</taxon>
        <taxon>Herpesvirales</taxon>
        <taxon>Orthoherpesviridae</taxon>
        <taxon>Betaherpesvirinae</taxon>
        <taxon>Roseolovirus</taxon>
    </lineage>
</organism>